<name>A0A133XQA2_9LACT</name>
<gene>
    <name evidence="1" type="ORF">HMPREF3187_01762</name>
</gene>
<evidence type="ECO:0000313" key="2">
    <source>
        <dbReference type="Proteomes" id="UP000070422"/>
    </source>
</evidence>
<protein>
    <submittedName>
        <fullName evidence="1">Uncharacterized protein</fullName>
    </submittedName>
</protein>
<reference evidence="1 2" key="1">
    <citation type="submission" date="2016-01" db="EMBL/GenBank/DDBJ databases">
        <authorList>
            <person name="Oliw E.H."/>
        </authorList>
    </citation>
    <scope>NUCLEOTIDE SEQUENCE [LARGE SCALE GENOMIC DNA]</scope>
    <source>
        <strain evidence="1 2">KA00635</strain>
    </source>
</reference>
<accession>A0A133XQA2</accession>
<sequence>MGGGTPPSQSGREATISLIICLINKLKYFLIFFHCSYCLPSRCPCPAPLAPLFLLPIL</sequence>
<dbReference type="EMBL" id="LSCQ01000103">
    <property type="protein sequence ID" value="KXB33119.1"/>
    <property type="molecule type" value="Genomic_DNA"/>
</dbReference>
<dbReference type="Proteomes" id="UP000070422">
    <property type="component" value="Unassembled WGS sequence"/>
</dbReference>
<dbReference type="PATRIC" id="fig|87541.4.peg.1742"/>
<organism evidence="1 2">
    <name type="scientific">Aerococcus christensenii</name>
    <dbReference type="NCBI Taxonomy" id="87541"/>
    <lineage>
        <taxon>Bacteria</taxon>
        <taxon>Bacillati</taxon>
        <taxon>Bacillota</taxon>
        <taxon>Bacilli</taxon>
        <taxon>Lactobacillales</taxon>
        <taxon>Aerococcaceae</taxon>
        <taxon>Aerococcus</taxon>
    </lineage>
</organism>
<evidence type="ECO:0000313" key="1">
    <source>
        <dbReference type="EMBL" id="KXB33119.1"/>
    </source>
</evidence>
<proteinExistence type="predicted"/>
<comment type="caution">
    <text evidence="1">The sequence shown here is derived from an EMBL/GenBank/DDBJ whole genome shotgun (WGS) entry which is preliminary data.</text>
</comment>
<dbReference type="AlphaFoldDB" id="A0A133XQA2"/>